<accession>A0ABS4EWF6</accession>
<gene>
    <name evidence="3" type="ORF">J2Z75_005778</name>
</gene>
<dbReference type="PRINTS" id="PR00313">
    <property type="entry name" value="CABNDNGRPT"/>
</dbReference>
<dbReference type="PANTHER" id="PTHR38340">
    <property type="entry name" value="S-LAYER PROTEIN"/>
    <property type="match status" value="1"/>
</dbReference>
<organism evidence="3 4">
    <name type="scientific">Rhizobium herbae</name>
    <dbReference type="NCBI Taxonomy" id="508661"/>
    <lineage>
        <taxon>Bacteria</taxon>
        <taxon>Pseudomonadati</taxon>
        <taxon>Pseudomonadota</taxon>
        <taxon>Alphaproteobacteria</taxon>
        <taxon>Hyphomicrobiales</taxon>
        <taxon>Rhizobiaceae</taxon>
        <taxon>Rhizobium/Agrobacterium group</taxon>
        <taxon>Rhizobium</taxon>
    </lineage>
</organism>
<evidence type="ECO:0000313" key="4">
    <source>
        <dbReference type="Proteomes" id="UP000823786"/>
    </source>
</evidence>
<proteinExistence type="predicted"/>
<dbReference type="InterPro" id="IPR050557">
    <property type="entry name" value="RTX_toxin/Mannuronan_C5-epim"/>
</dbReference>
<dbReference type="PROSITE" id="PS00330">
    <property type="entry name" value="HEMOLYSIN_CALCIUM"/>
    <property type="match status" value="9"/>
</dbReference>
<sequence>MAITKSFSFSFVENIDPFSITGRADATSLSDGGIAVVGDHIGHTDLTTFEADGDIAGSASVITGVDSAVTQLSNGNIVILSDIGTDMSFRIVTTTGATVRADTSIGESGGDVLDPEVEALTGGGFVVAIQDFFSGTDNDIDLRIYDSAGNLIMNFAVDSSGANDQNPSVAGLVDGGFAVAWHRNIGSESEMWYAVYNADGTVRKAPALLDTAGTVNRNASVVALDNGGFAIAYEDNGWSGTDIDITLARFDSAGTFVDWDDITQNTSNDTGPSATVLSNGMISIGYTNDTFPDTDTRVTLVDQNTGEALTTSTVGGSLDNESEITIAAMNNGQIGTFHTDSTTGDVVGSIRQATRFSNSDGASDTIVVDSLRDVASGNDGDDTFQGGALDAFTSDSIDGGAGSDRILATGDISLVDTTLTSIEEIEILFPNTATSVTIRADQVGAGLAANLVVDFSLNASPDKFRVEMLTATSVDLSQFQIQDFNPSVGEADRLIILGDNDDELMRGTSVRDELYGTGGNDLLDGGGGGDYLSGGTGSDRVTYTNAAAGVIVDLSSPAGNAGEAAGDTYNSIENLTGSAFDDTLTGTNGTNSMLGGNGDDRMAGLNGSDNLFGNDGNDVLLGGAGADDLSGGAGSDRASYETAAAAVIASLSSPAGNTGDADGDTYNSVENLTGSAFDDTLTGNNGTNSILGGDGDDTLTGLSGDDNLFGNDGNDLLIGGIGADDLAGGAGSDRASYATAVAGIIAALLSPATNTGEAAGDTFTSVENLTGSGFDDKLTGTNSANSIIGGDGDDTIIGLGGDDNLFGQDGNDILNGGAGADALSGGAGTDRASYETAGAGLVANLTSPASNTGDADGDTYSSIENLTGSAFNDSLTGNSGANSIIGGDGNDTIFGLGGNDNLFGQDGNDNLIGGTGADALSGGDGTDRASYQTATSGVIASLTTPASNTGDADGDTYSSIENLTGSAFNDTLTANSADNVLIGGDGNDTLNGRAGSDTITGGNGNDNFLFDTALGASNVDGITDFSFVNDTIRLDNAIFNAIIGVGVLSASQFVANTSGTSADASDRIIYETDTGELYYDSNGTSAGGSLLFATLSPGLGISNTDFFIA</sequence>
<dbReference type="RefSeq" id="WP_209857291.1">
    <property type="nucleotide sequence ID" value="NZ_JAGGJV010000015.1"/>
</dbReference>
<reference evidence="3 4" key="1">
    <citation type="submission" date="2021-03" db="EMBL/GenBank/DDBJ databases">
        <title>Genomic Encyclopedia of Type Strains, Phase IV (KMG-IV): sequencing the most valuable type-strain genomes for metagenomic binning, comparative biology and taxonomic classification.</title>
        <authorList>
            <person name="Goeker M."/>
        </authorList>
    </citation>
    <scope>NUCLEOTIDE SEQUENCE [LARGE SCALE GENOMIC DNA]</scope>
    <source>
        <strain evidence="3 4">DSM 26427</strain>
    </source>
</reference>
<dbReference type="Pfam" id="PF00353">
    <property type="entry name" value="HemolysinCabind"/>
    <property type="match status" value="10"/>
</dbReference>
<name>A0ABS4EWF6_9HYPH</name>
<dbReference type="PANTHER" id="PTHR38340:SF1">
    <property type="entry name" value="S-LAYER PROTEIN"/>
    <property type="match status" value="1"/>
</dbReference>
<evidence type="ECO:0000256" key="2">
    <source>
        <dbReference type="ARBA" id="ARBA00022525"/>
    </source>
</evidence>
<keyword evidence="2" id="KW-0964">Secreted</keyword>
<dbReference type="Gene3D" id="2.150.10.10">
    <property type="entry name" value="Serralysin-like metalloprotease, C-terminal"/>
    <property type="match status" value="5"/>
</dbReference>
<evidence type="ECO:0000256" key="1">
    <source>
        <dbReference type="ARBA" id="ARBA00004613"/>
    </source>
</evidence>
<protein>
    <submittedName>
        <fullName evidence="3">Ca2+-binding RTX toxin-like protein</fullName>
    </submittedName>
</protein>
<dbReference type="EMBL" id="JAGGJV010000015">
    <property type="protein sequence ID" value="MBP1862247.1"/>
    <property type="molecule type" value="Genomic_DNA"/>
</dbReference>
<evidence type="ECO:0000313" key="3">
    <source>
        <dbReference type="EMBL" id="MBP1862247.1"/>
    </source>
</evidence>
<keyword evidence="4" id="KW-1185">Reference proteome</keyword>
<dbReference type="InterPro" id="IPR018511">
    <property type="entry name" value="Hemolysin-typ_Ca-bd_CS"/>
</dbReference>
<dbReference type="InterPro" id="IPR001343">
    <property type="entry name" value="Hemolysn_Ca-bd"/>
</dbReference>
<dbReference type="InterPro" id="IPR011049">
    <property type="entry name" value="Serralysin-like_metalloprot_C"/>
</dbReference>
<dbReference type="SUPFAM" id="SSF51120">
    <property type="entry name" value="beta-Roll"/>
    <property type="match status" value="6"/>
</dbReference>
<dbReference type="Proteomes" id="UP000823786">
    <property type="component" value="Unassembled WGS sequence"/>
</dbReference>
<comment type="subcellular location">
    <subcellularLocation>
        <location evidence="1">Secreted</location>
    </subcellularLocation>
</comment>
<comment type="caution">
    <text evidence="3">The sequence shown here is derived from an EMBL/GenBank/DDBJ whole genome shotgun (WGS) entry which is preliminary data.</text>
</comment>